<protein>
    <submittedName>
        <fullName evidence="4">Upstream-binding protein 1</fullName>
    </submittedName>
</protein>
<proteinExistence type="predicted"/>
<evidence type="ECO:0000256" key="2">
    <source>
        <dbReference type="SAM" id="MobiDB-lite"/>
    </source>
</evidence>
<dbReference type="PROSITE" id="PS51968">
    <property type="entry name" value="GRH_CP2_DB"/>
    <property type="match status" value="1"/>
</dbReference>
<dbReference type="STRING" id="166423.A0A0M9ACU6"/>
<keyword evidence="1" id="KW-0238">DNA-binding</keyword>
<dbReference type="GO" id="GO:0000978">
    <property type="term" value="F:RNA polymerase II cis-regulatory region sequence-specific DNA binding"/>
    <property type="evidence" value="ECO:0007669"/>
    <property type="project" value="TreeGrafter"/>
</dbReference>
<evidence type="ECO:0000313" key="4">
    <source>
        <dbReference type="EMBL" id="KOX80529.1"/>
    </source>
</evidence>
<feature type="region of interest" description="Disordered" evidence="2">
    <location>
        <begin position="224"/>
        <end position="244"/>
    </location>
</feature>
<feature type="region of interest" description="Disordered" evidence="2">
    <location>
        <begin position="190"/>
        <end position="211"/>
    </location>
</feature>
<feature type="compositionally biased region" description="Polar residues" evidence="2">
    <location>
        <begin position="77"/>
        <end position="86"/>
    </location>
</feature>
<feature type="domain" description="Grh/CP2 DB" evidence="3">
    <location>
        <begin position="248"/>
        <end position="518"/>
    </location>
</feature>
<dbReference type="PANTHER" id="PTHR11037">
    <property type="entry name" value="TRANSCRIPTION FACTOR CP2"/>
    <property type="match status" value="1"/>
</dbReference>
<comment type="subcellular location">
    <subcellularLocation>
        <location evidence="1">Nucleus</location>
    </subcellularLocation>
</comment>
<keyword evidence="5" id="KW-1185">Reference proteome</keyword>
<dbReference type="Pfam" id="PF04516">
    <property type="entry name" value="CP2"/>
    <property type="match status" value="2"/>
</dbReference>
<evidence type="ECO:0000313" key="5">
    <source>
        <dbReference type="Proteomes" id="UP000053105"/>
    </source>
</evidence>
<dbReference type="EMBL" id="KQ435700">
    <property type="protein sequence ID" value="KOX80529.1"/>
    <property type="molecule type" value="Genomic_DNA"/>
</dbReference>
<name>A0A0M9ACU6_9HYME</name>
<feature type="region of interest" description="Disordered" evidence="2">
    <location>
        <begin position="461"/>
        <end position="482"/>
    </location>
</feature>
<dbReference type="Proteomes" id="UP000053105">
    <property type="component" value="Unassembled WGS sequence"/>
</dbReference>
<feature type="compositionally biased region" description="Low complexity" evidence="2">
    <location>
        <begin position="231"/>
        <end position="244"/>
    </location>
</feature>
<dbReference type="InterPro" id="IPR007604">
    <property type="entry name" value="CP2"/>
</dbReference>
<dbReference type="OrthoDB" id="9996779at2759"/>
<keyword evidence="1" id="KW-0539">Nucleus</keyword>
<accession>A0A0M9ACU6</accession>
<feature type="compositionally biased region" description="Low complexity" evidence="2">
    <location>
        <begin position="64"/>
        <end position="76"/>
    </location>
</feature>
<dbReference type="PANTHER" id="PTHR11037:SF21">
    <property type="entry name" value="GEMINI, ISOFORM C"/>
    <property type="match status" value="1"/>
</dbReference>
<gene>
    <name evidence="4" type="ORF">WN51_13013</name>
</gene>
<dbReference type="AlphaFoldDB" id="A0A0M9ACU6"/>
<dbReference type="GO" id="GO:0001228">
    <property type="term" value="F:DNA-binding transcription activator activity, RNA polymerase II-specific"/>
    <property type="evidence" value="ECO:0007669"/>
    <property type="project" value="TreeGrafter"/>
</dbReference>
<feature type="compositionally biased region" description="Basic and acidic residues" evidence="2">
    <location>
        <begin position="37"/>
        <end position="56"/>
    </location>
</feature>
<reference evidence="4 5" key="1">
    <citation type="submission" date="2015-07" db="EMBL/GenBank/DDBJ databases">
        <title>The genome of Melipona quadrifasciata.</title>
        <authorList>
            <person name="Pan H."/>
            <person name="Kapheim K."/>
        </authorList>
    </citation>
    <scope>NUCLEOTIDE SEQUENCE [LARGE SCALE GENOMIC DNA]</scope>
    <source>
        <strain evidence="4">0111107301</strain>
        <tissue evidence="4">Whole body</tissue>
    </source>
</reference>
<dbReference type="GO" id="GO:0005634">
    <property type="term" value="C:nucleus"/>
    <property type="evidence" value="ECO:0007669"/>
    <property type="project" value="UniProtKB-SubCell"/>
</dbReference>
<organism evidence="4 5">
    <name type="scientific">Melipona quadrifasciata</name>
    <dbReference type="NCBI Taxonomy" id="166423"/>
    <lineage>
        <taxon>Eukaryota</taxon>
        <taxon>Metazoa</taxon>
        <taxon>Ecdysozoa</taxon>
        <taxon>Arthropoda</taxon>
        <taxon>Hexapoda</taxon>
        <taxon>Insecta</taxon>
        <taxon>Pterygota</taxon>
        <taxon>Neoptera</taxon>
        <taxon>Endopterygota</taxon>
        <taxon>Hymenoptera</taxon>
        <taxon>Apocrita</taxon>
        <taxon>Aculeata</taxon>
        <taxon>Apoidea</taxon>
        <taxon>Anthophila</taxon>
        <taxon>Apidae</taxon>
        <taxon>Melipona</taxon>
    </lineage>
</organism>
<sequence length="521" mass="57444">MELEFIMDGGADALNGTIWFPNTPSPPYEQLSPVRQNRRDPIATQHDKYNSPKDSPEDGVQIRSSSESPQHLSPSSDNTPNCQQSSLKRRATEPLPQITELEKKHARRDGSVGNNGNGQGWSTQVEELAEHLAADFDGSLSALAASDLATAVASYNMSEALLSLPSLTVFKQEAPSPENQQNSNLNHVSQRTINSAPPNGTVEADSNNNGQTTASLHQLLYSSNEEYPPTSSSGNHVSSSQQGNDLNEDCRFQYVLAAATSIATKVNEETLTYLNQGQSYEIKLKKLGDLSAYRGKILKVLCHSLSIPRNRLGDHLCLGSNILNNVLASTKSKSKELMLVASTIRICFHERRLQYTEREQMLAWQRARPGERLLEVDVPLSYGMVDVCQPSPSSNSVEFMWDPTKEVGVYIKVNCISTEFTPKKHGGEKGVPFRIQVETRLPGGPRLHAASCQVKVFKLKGADRKHKQDRDKILRRPAHEQNKYQPSYDCTVLSDIPLDSLSPSNLITQNGGSPYASTEAM</sequence>
<feature type="region of interest" description="Disordered" evidence="2">
    <location>
        <begin position="102"/>
        <end position="121"/>
    </location>
</feature>
<feature type="region of interest" description="Disordered" evidence="2">
    <location>
        <begin position="17"/>
        <end position="96"/>
    </location>
</feature>
<dbReference type="InterPro" id="IPR040167">
    <property type="entry name" value="TF_CP2-like"/>
</dbReference>
<evidence type="ECO:0000259" key="3">
    <source>
        <dbReference type="PROSITE" id="PS51968"/>
    </source>
</evidence>
<evidence type="ECO:0000256" key="1">
    <source>
        <dbReference type="PROSITE-ProRule" id="PRU01313"/>
    </source>
</evidence>